<dbReference type="InterPro" id="IPR023772">
    <property type="entry name" value="DNA-bd_HTH_TetR-type_CS"/>
</dbReference>
<dbReference type="Gene3D" id="1.10.357.10">
    <property type="entry name" value="Tetracycline Repressor, domain 2"/>
    <property type="match status" value="1"/>
</dbReference>
<protein>
    <submittedName>
        <fullName evidence="4">TetR/AcrR family transcriptional regulator</fullName>
    </submittedName>
</protein>
<dbReference type="PANTHER" id="PTHR30055">
    <property type="entry name" value="HTH-TYPE TRANSCRIPTIONAL REGULATOR RUTR"/>
    <property type="match status" value="1"/>
</dbReference>
<dbReference type="InterPro" id="IPR050109">
    <property type="entry name" value="HTH-type_TetR-like_transc_reg"/>
</dbReference>
<feature type="DNA-binding region" description="H-T-H motif" evidence="2">
    <location>
        <begin position="41"/>
        <end position="60"/>
    </location>
</feature>
<dbReference type="InterPro" id="IPR001647">
    <property type="entry name" value="HTH_TetR"/>
</dbReference>
<reference evidence="5" key="1">
    <citation type="journal article" date="2019" name="Int. J. Syst. Evol. Microbiol.">
        <title>The Global Catalogue of Microorganisms (GCM) 10K type strain sequencing project: providing services to taxonomists for standard genome sequencing and annotation.</title>
        <authorList>
            <consortium name="The Broad Institute Genomics Platform"/>
            <consortium name="The Broad Institute Genome Sequencing Center for Infectious Disease"/>
            <person name="Wu L."/>
            <person name="Ma J."/>
        </authorList>
    </citation>
    <scope>NUCLEOTIDE SEQUENCE [LARGE SCALE GENOMIC DNA]</scope>
    <source>
        <strain evidence="5">CCUG 52478</strain>
    </source>
</reference>
<name>A0ABW3W9U4_9ACTN</name>
<evidence type="ECO:0000313" key="5">
    <source>
        <dbReference type="Proteomes" id="UP001597229"/>
    </source>
</evidence>
<dbReference type="SUPFAM" id="SSF46689">
    <property type="entry name" value="Homeodomain-like"/>
    <property type="match status" value="1"/>
</dbReference>
<evidence type="ECO:0000256" key="2">
    <source>
        <dbReference type="PROSITE-ProRule" id="PRU00335"/>
    </source>
</evidence>
<evidence type="ECO:0000259" key="3">
    <source>
        <dbReference type="PROSITE" id="PS50977"/>
    </source>
</evidence>
<comment type="caution">
    <text evidence="4">The sequence shown here is derived from an EMBL/GenBank/DDBJ whole genome shotgun (WGS) entry which is preliminary data.</text>
</comment>
<evidence type="ECO:0000256" key="1">
    <source>
        <dbReference type="ARBA" id="ARBA00023125"/>
    </source>
</evidence>
<dbReference type="EMBL" id="JBHTLX010000031">
    <property type="protein sequence ID" value="MFD1251027.1"/>
    <property type="molecule type" value="Genomic_DNA"/>
</dbReference>
<dbReference type="PRINTS" id="PR00455">
    <property type="entry name" value="HTHTETR"/>
</dbReference>
<dbReference type="InterPro" id="IPR009057">
    <property type="entry name" value="Homeodomain-like_sf"/>
</dbReference>
<accession>A0ABW3W9U4</accession>
<dbReference type="Proteomes" id="UP001597229">
    <property type="component" value="Unassembled WGS sequence"/>
</dbReference>
<dbReference type="PROSITE" id="PS01081">
    <property type="entry name" value="HTH_TETR_1"/>
    <property type="match status" value="1"/>
</dbReference>
<evidence type="ECO:0000313" key="4">
    <source>
        <dbReference type="EMBL" id="MFD1251027.1"/>
    </source>
</evidence>
<dbReference type="PROSITE" id="PS50977">
    <property type="entry name" value="HTH_TETR_2"/>
    <property type="match status" value="1"/>
</dbReference>
<keyword evidence="5" id="KW-1185">Reference proteome</keyword>
<dbReference type="RefSeq" id="WP_367919307.1">
    <property type="nucleotide sequence ID" value="NZ_BAABAC010000022.1"/>
</dbReference>
<sequence>MESRHKEPRLSLREQQKLRTREALLDVAAELIGERGFRETTIEDIAKAAGASRATVYSYFPSKDLIVREIVIELWNEAEALYAAFGELEEWTCSSIGGWIERVLEAWEASRVRLQVQVSWLVRFDDFYVDYHRRFIAALTARDELWSRFSADDVPRRALVLIAGLATFMNTWLVRGWETERAGAVETLTDVWCSVLRVD</sequence>
<keyword evidence="1 2" id="KW-0238">DNA-binding</keyword>
<dbReference type="PANTHER" id="PTHR30055:SF226">
    <property type="entry name" value="HTH-TYPE TRANSCRIPTIONAL REGULATOR PKSA"/>
    <property type="match status" value="1"/>
</dbReference>
<gene>
    <name evidence="4" type="ORF">ACFQ3F_24765</name>
</gene>
<organism evidence="4 5">
    <name type="scientific">Nocardioides ginsengisoli</name>
    <dbReference type="NCBI Taxonomy" id="363868"/>
    <lineage>
        <taxon>Bacteria</taxon>
        <taxon>Bacillati</taxon>
        <taxon>Actinomycetota</taxon>
        <taxon>Actinomycetes</taxon>
        <taxon>Propionibacteriales</taxon>
        <taxon>Nocardioidaceae</taxon>
        <taxon>Nocardioides</taxon>
    </lineage>
</organism>
<feature type="domain" description="HTH tetR-type" evidence="3">
    <location>
        <begin position="18"/>
        <end position="78"/>
    </location>
</feature>
<dbReference type="Pfam" id="PF00440">
    <property type="entry name" value="TetR_N"/>
    <property type="match status" value="1"/>
</dbReference>
<proteinExistence type="predicted"/>